<dbReference type="CDD" id="cd16664">
    <property type="entry name" value="RING-Ubox_PUB"/>
    <property type="match status" value="1"/>
</dbReference>
<dbReference type="EMBL" id="BSYR01000020">
    <property type="protein sequence ID" value="GMI84618.1"/>
    <property type="molecule type" value="Genomic_DNA"/>
</dbReference>
<evidence type="ECO:0000256" key="6">
    <source>
        <dbReference type="SAM" id="Coils"/>
    </source>
</evidence>
<dbReference type="GO" id="GO:0061630">
    <property type="term" value="F:ubiquitin protein ligase activity"/>
    <property type="evidence" value="ECO:0007669"/>
    <property type="project" value="UniProtKB-EC"/>
</dbReference>
<dbReference type="PANTHER" id="PTHR23315">
    <property type="entry name" value="U BOX DOMAIN-CONTAINING"/>
    <property type="match status" value="1"/>
</dbReference>
<evidence type="ECO:0000256" key="3">
    <source>
        <dbReference type="ARBA" id="ARBA00012483"/>
    </source>
</evidence>
<evidence type="ECO:0000313" key="9">
    <source>
        <dbReference type="Proteomes" id="UP001165190"/>
    </source>
</evidence>
<name>A0A9W7M1V5_HIBTR</name>
<evidence type="ECO:0000313" key="8">
    <source>
        <dbReference type="EMBL" id="GMI84618.1"/>
    </source>
</evidence>
<dbReference type="InterPro" id="IPR045210">
    <property type="entry name" value="RING-Ubox_PUB"/>
</dbReference>
<dbReference type="PANTHER" id="PTHR23315:SF265">
    <property type="entry name" value="U-BOX DOMAIN-CONTAINING PROTEIN 46-RELATED"/>
    <property type="match status" value="1"/>
</dbReference>
<accession>A0A9W7M1V5</accession>
<keyword evidence="6" id="KW-0175">Coiled coil</keyword>
<dbReference type="InterPro" id="IPR003613">
    <property type="entry name" value="Ubox_domain"/>
</dbReference>
<dbReference type="Gene3D" id="3.30.40.10">
    <property type="entry name" value="Zinc/RING finger domain, C3HC4 (zinc finger)"/>
    <property type="match status" value="1"/>
</dbReference>
<keyword evidence="9" id="KW-1185">Reference proteome</keyword>
<dbReference type="OrthoDB" id="10064100at2759"/>
<comment type="caution">
    <text evidence="8">The sequence shown here is derived from an EMBL/GenBank/DDBJ whole genome shotgun (WGS) entry which is preliminary data.</text>
</comment>
<comment type="catalytic activity">
    <reaction evidence="1">
        <text>S-ubiquitinyl-[E2 ubiquitin-conjugating enzyme]-L-cysteine + [acceptor protein]-L-lysine = [E2 ubiquitin-conjugating enzyme]-L-cysteine + N(6)-ubiquitinyl-[acceptor protein]-L-lysine.</text>
        <dbReference type="EC" id="2.3.2.27"/>
    </reaction>
</comment>
<evidence type="ECO:0000259" key="7">
    <source>
        <dbReference type="PROSITE" id="PS51698"/>
    </source>
</evidence>
<dbReference type="Gene3D" id="1.25.10.10">
    <property type="entry name" value="Leucine-rich Repeat Variant"/>
    <property type="match status" value="1"/>
</dbReference>
<keyword evidence="4" id="KW-0808">Transferase</keyword>
<dbReference type="InterPro" id="IPR013083">
    <property type="entry name" value="Znf_RING/FYVE/PHD"/>
</dbReference>
<feature type="coiled-coil region" evidence="6">
    <location>
        <begin position="166"/>
        <end position="193"/>
    </location>
</feature>
<dbReference type="InterPro" id="IPR011989">
    <property type="entry name" value="ARM-like"/>
</dbReference>
<dbReference type="GO" id="GO:0016567">
    <property type="term" value="P:protein ubiquitination"/>
    <property type="evidence" value="ECO:0007669"/>
    <property type="project" value="InterPro"/>
</dbReference>
<dbReference type="SMART" id="SM00504">
    <property type="entry name" value="Ubox"/>
    <property type="match status" value="1"/>
</dbReference>
<sequence length="451" mass="49473">MAERDEPEAAGGGGKEAELKKELESVVNKMLEEDDFRIEKTVQAIRILTRLGESKLNKPAGLGIDDPILSESFKCPLSGKIMGDPVILASGQTYDRPYIENWLNQGNLTCFQTKEVLSHSFLTPNCLVRELISRWCGVSGVAVPEPPKDVRGLITTRDRLLLSSLLDKMSSSLSDQKEAAKELRRLTQALESNRVAFCGLPGAISRLLSPLSESVVESHPDLQEDLITTVLNLSTHGNNKKAVAENPVVVPHLIESMKFGTMETIKNAAAALSTLSELHSNKLIIGRSMAPMALLRLLDGGHPLAMKEAASAISNLCTVDENKTLFVTIGTVNVIMRKINDSLLVDELLGILALLSQHPTAIYQLSEVNTIHCLMRILRQSNSSPTKENCVVILFAVCSRNRDLLKVLWIEEEHNKTLAELADVGIGRGKRKARDLINKIDDAFLNFPSTS</sequence>
<gene>
    <name evidence="8" type="ORF">HRI_002131100</name>
</gene>
<feature type="domain" description="U-box" evidence="7">
    <location>
        <begin position="68"/>
        <end position="142"/>
    </location>
</feature>
<dbReference type="EC" id="2.3.2.27" evidence="3"/>
<protein>
    <recommendedName>
        <fullName evidence="3">RING-type E3 ubiquitin transferase</fullName>
        <ecNumber evidence="3">2.3.2.27</ecNumber>
    </recommendedName>
</protein>
<dbReference type="Proteomes" id="UP001165190">
    <property type="component" value="Unassembled WGS sequence"/>
</dbReference>
<dbReference type="SUPFAM" id="SSF57850">
    <property type="entry name" value="RING/U-box"/>
    <property type="match status" value="1"/>
</dbReference>
<evidence type="ECO:0000256" key="4">
    <source>
        <dbReference type="ARBA" id="ARBA00022679"/>
    </source>
</evidence>
<dbReference type="InterPro" id="IPR016024">
    <property type="entry name" value="ARM-type_fold"/>
</dbReference>
<comment type="pathway">
    <text evidence="2">Protein modification; protein ubiquitination.</text>
</comment>
<proteinExistence type="predicted"/>
<reference evidence="8" key="1">
    <citation type="submission" date="2023-05" db="EMBL/GenBank/DDBJ databases">
        <title>Genome and transcriptome analyses reveal genes involved in the formation of fine ridges on petal epidermal cells in Hibiscus trionum.</title>
        <authorList>
            <person name="Koshimizu S."/>
            <person name="Masuda S."/>
            <person name="Ishii T."/>
            <person name="Shirasu K."/>
            <person name="Hoshino A."/>
            <person name="Arita M."/>
        </authorList>
    </citation>
    <scope>NUCLEOTIDE SEQUENCE</scope>
    <source>
        <strain evidence="8">Hamamatsu line</strain>
    </source>
</reference>
<dbReference type="AlphaFoldDB" id="A0A9W7M1V5"/>
<keyword evidence="5" id="KW-0833">Ubl conjugation pathway</keyword>
<dbReference type="SUPFAM" id="SSF48371">
    <property type="entry name" value="ARM repeat"/>
    <property type="match status" value="1"/>
</dbReference>
<dbReference type="PROSITE" id="PS51698">
    <property type="entry name" value="U_BOX"/>
    <property type="match status" value="1"/>
</dbReference>
<evidence type="ECO:0000256" key="2">
    <source>
        <dbReference type="ARBA" id="ARBA00004906"/>
    </source>
</evidence>
<dbReference type="Pfam" id="PF04564">
    <property type="entry name" value="U-box"/>
    <property type="match status" value="1"/>
</dbReference>
<evidence type="ECO:0000256" key="5">
    <source>
        <dbReference type="ARBA" id="ARBA00022786"/>
    </source>
</evidence>
<evidence type="ECO:0000256" key="1">
    <source>
        <dbReference type="ARBA" id="ARBA00000900"/>
    </source>
</evidence>
<organism evidence="8 9">
    <name type="scientific">Hibiscus trionum</name>
    <name type="common">Flower of an hour</name>
    <dbReference type="NCBI Taxonomy" id="183268"/>
    <lineage>
        <taxon>Eukaryota</taxon>
        <taxon>Viridiplantae</taxon>
        <taxon>Streptophyta</taxon>
        <taxon>Embryophyta</taxon>
        <taxon>Tracheophyta</taxon>
        <taxon>Spermatophyta</taxon>
        <taxon>Magnoliopsida</taxon>
        <taxon>eudicotyledons</taxon>
        <taxon>Gunneridae</taxon>
        <taxon>Pentapetalae</taxon>
        <taxon>rosids</taxon>
        <taxon>malvids</taxon>
        <taxon>Malvales</taxon>
        <taxon>Malvaceae</taxon>
        <taxon>Malvoideae</taxon>
        <taxon>Hibiscus</taxon>
    </lineage>
</organism>